<comment type="caution">
    <text evidence="1">The sequence shown here is derived from an EMBL/GenBank/DDBJ whole genome shotgun (WGS) entry which is preliminary data.</text>
</comment>
<gene>
    <name evidence="1" type="ORF">CRV2_00018519</name>
</gene>
<dbReference type="EMBL" id="CADEHS020000167">
    <property type="protein sequence ID" value="CAG9950363.1"/>
    <property type="molecule type" value="Genomic_DNA"/>
</dbReference>
<name>A0ACA9UB22_BIOOC</name>
<evidence type="ECO:0000313" key="2">
    <source>
        <dbReference type="Proteomes" id="UP000836387"/>
    </source>
</evidence>
<reference evidence="1" key="1">
    <citation type="submission" date="2020-04" db="EMBL/GenBank/DDBJ databases">
        <authorList>
            <person name="Broberg M."/>
        </authorList>
    </citation>
    <scope>NUCLEOTIDE SEQUENCE</scope>
</reference>
<keyword evidence="2" id="KW-1185">Reference proteome</keyword>
<protein>
    <submittedName>
        <fullName evidence="1">Uncharacterized protein</fullName>
    </submittedName>
</protein>
<evidence type="ECO:0000313" key="1">
    <source>
        <dbReference type="EMBL" id="CAG9950363.1"/>
    </source>
</evidence>
<proteinExistence type="predicted"/>
<organism evidence="1 2">
    <name type="scientific">Clonostachys rosea f. rosea IK726</name>
    <dbReference type="NCBI Taxonomy" id="1349383"/>
    <lineage>
        <taxon>Eukaryota</taxon>
        <taxon>Fungi</taxon>
        <taxon>Dikarya</taxon>
        <taxon>Ascomycota</taxon>
        <taxon>Pezizomycotina</taxon>
        <taxon>Sordariomycetes</taxon>
        <taxon>Hypocreomycetidae</taxon>
        <taxon>Hypocreales</taxon>
        <taxon>Bionectriaceae</taxon>
        <taxon>Clonostachys</taxon>
    </lineage>
</organism>
<accession>A0ACA9UB22</accession>
<sequence length="553" mass="56775">MRSLVLVFTALFGCATAVDQCTKANSGSCCQGYTYNDTPLHKRATAPVCDGTSIDPVPGKTPPACGGPPNSNGDTMKPVCTEILSIPQGSFHGTLYCGNPFGGNTGSGTQKGTIDVTIGQCHQTTGFCFILAATAPSGSTLEADYKVQISPSPISNDNPGGFATKVTSQPVEVPFSLVYGSDPSKNPCSGTGSTTVYIAFHAQTSSQTCWAAIDSSPPYSDLQTIQNKNKNWALQFKFDFTCKDSCNSWCCCPPPPQIPGCPSDYTQSCPGLCNLSKPDAVCNLQHVPNPPGWSDTNPDYADVCCCKPPDTPQCPSGDVQHILQPGTSICSGFEGTCGNPIQGACSAPGQTCTSQDDGCGGQICCCQPSGGGTCDTETAFGVPPGCAPHTVCTVTTLQSQNCNGNRWGWYIDGVDVSSGQAGPYTLHEGAGNNNLNSGADVGSVMVKPCTSDATKWCALFSTTGGWVITTAHVQDGCGSLGTGTGPGQNFPCAPGGYNNNGGGSCPASGLPGTSWESQPFVDCAGKVYSVIFHAAVALNDPDCTATNCGNPAP</sequence>
<reference evidence="1" key="2">
    <citation type="submission" date="2021-10" db="EMBL/GenBank/DDBJ databases">
        <authorList>
            <person name="Piombo E."/>
        </authorList>
    </citation>
    <scope>NUCLEOTIDE SEQUENCE</scope>
</reference>
<dbReference type="Proteomes" id="UP000836387">
    <property type="component" value="Unassembled WGS sequence"/>
</dbReference>